<name>A0A198AJ99_9BACL</name>
<dbReference type="AlphaFoldDB" id="A0A198AJ99"/>
<reference evidence="1 2" key="1">
    <citation type="submission" date="2016-05" db="EMBL/GenBank/DDBJ databases">
        <title>Paenibacillus sp. 1ZS3-15 nov., isolated from the rhizosphere soil.</title>
        <authorList>
            <person name="Zhang X.X."/>
            <person name="Zhang J."/>
        </authorList>
    </citation>
    <scope>NUCLEOTIDE SEQUENCE [LARGE SCALE GENOMIC DNA]</scope>
    <source>
        <strain evidence="1 2">1ZS3-15</strain>
    </source>
</reference>
<evidence type="ECO:0000313" key="1">
    <source>
        <dbReference type="EMBL" id="OAS21559.1"/>
    </source>
</evidence>
<organism evidence="1 2">
    <name type="scientific">Paenibacillus oryzisoli</name>
    <dbReference type="NCBI Taxonomy" id="1850517"/>
    <lineage>
        <taxon>Bacteria</taxon>
        <taxon>Bacillati</taxon>
        <taxon>Bacillota</taxon>
        <taxon>Bacilli</taxon>
        <taxon>Bacillales</taxon>
        <taxon>Paenibacillaceae</taxon>
        <taxon>Paenibacillus</taxon>
    </lineage>
</organism>
<proteinExistence type="predicted"/>
<comment type="caution">
    <text evidence="1">The sequence shown here is derived from an EMBL/GenBank/DDBJ whole genome shotgun (WGS) entry which is preliminary data.</text>
</comment>
<accession>A0A198AJ99</accession>
<protein>
    <submittedName>
        <fullName evidence="1">Uncharacterized protein</fullName>
    </submittedName>
</protein>
<gene>
    <name evidence="1" type="ORF">A8708_16635</name>
</gene>
<keyword evidence="2" id="KW-1185">Reference proteome</keyword>
<dbReference type="EMBL" id="LYPB01000048">
    <property type="protein sequence ID" value="OAS21559.1"/>
    <property type="molecule type" value="Genomic_DNA"/>
</dbReference>
<evidence type="ECO:0000313" key="2">
    <source>
        <dbReference type="Proteomes" id="UP000078454"/>
    </source>
</evidence>
<sequence length="78" mass="8926">MINSIILSRMHVVVSFGFVFGSDAGQHQGPINIIPRSLFISQTPYFLKIGMLPVYFNEHKRICHEADPKLFSFTQRTT</sequence>
<dbReference type="Proteomes" id="UP000078454">
    <property type="component" value="Unassembled WGS sequence"/>
</dbReference>